<sequence>MKRKNNDCDMLLNNAEGVINNLGNCIDSVFDKKKTKMNVIGSILGVGTSLTKLAFNATGCAIKNTPKAVVTVAAIKRKIVNTAAEGYNEYQKQQKKDALDAKILQLKFKA</sequence>
<comment type="caution">
    <text evidence="1">The sequence shown here is derived from an EMBL/GenBank/DDBJ whole genome shotgun (WGS) entry which is preliminary data.</text>
</comment>
<dbReference type="RefSeq" id="WP_008341299.1">
    <property type="nucleotide sequence ID" value="NZ_AFRZ01000001.1"/>
</dbReference>
<accession>H1FX02</accession>
<evidence type="ECO:0000313" key="2">
    <source>
        <dbReference type="Proteomes" id="UP000006431"/>
    </source>
</evidence>
<evidence type="ECO:0000313" key="1">
    <source>
        <dbReference type="EMBL" id="EHP30578.1"/>
    </source>
</evidence>
<dbReference type="EMBL" id="AFRZ01000001">
    <property type="protein sequence ID" value="EHP30578.1"/>
    <property type="molecule type" value="Genomic_DNA"/>
</dbReference>
<protein>
    <submittedName>
        <fullName evidence="1">Uncharacterized protein</fullName>
    </submittedName>
</protein>
<dbReference type="OrthoDB" id="9979468at2"/>
<gene>
    <name evidence="1" type="ORF">SMGD1_2055</name>
</gene>
<name>H1FX02_SULGG</name>
<dbReference type="Proteomes" id="UP000006431">
    <property type="component" value="Unassembled WGS sequence"/>
</dbReference>
<proteinExistence type="predicted"/>
<dbReference type="AlphaFoldDB" id="H1FX02"/>
<dbReference type="HOGENOM" id="CLU_2169778_0_0_7"/>
<keyword evidence="2" id="KW-1185">Reference proteome</keyword>
<reference evidence="1 2" key="1">
    <citation type="journal article" date="2012" name="Proc. Natl. Acad. Sci. U.S.A.">
        <title>Genome and physiology of a model Epsilonproteobacterium responsible for sulfide detoxification in marine oxygen depletion zones.</title>
        <authorList>
            <person name="Grote J."/>
            <person name="Schott T."/>
            <person name="Bruckner C.G."/>
            <person name="Glockner F.O."/>
            <person name="Jost G."/>
            <person name="Teeling H."/>
            <person name="Labrenz M."/>
            <person name="Jurgens K."/>
        </authorList>
    </citation>
    <scope>NUCLEOTIDE SEQUENCE [LARGE SCALE GENOMIC DNA]</scope>
    <source>
        <strain evidence="1 2">GD1</strain>
    </source>
</reference>
<dbReference type="STRING" id="929558.SMGD1_2055"/>
<dbReference type="PATRIC" id="fig|929558.5.peg.2045"/>
<organism evidence="1 2">
    <name type="scientific">Sulfurimonas gotlandica (strain DSM 19862 / JCM 16533 / GD1)</name>
    <dbReference type="NCBI Taxonomy" id="929558"/>
    <lineage>
        <taxon>Bacteria</taxon>
        <taxon>Pseudomonadati</taxon>
        <taxon>Campylobacterota</taxon>
        <taxon>Epsilonproteobacteria</taxon>
        <taxon>Campylobacterales</taxon>
        <taxon>Sulfurimonadaceae</taxon>
        <taxon>Sulfurimonas</taxon>
    </lineage>
</organism>